<feature type="transmembrane region" description="Helical" evidence="1">
    <location>
        <begin position="40"/>
        <end position="61"/>
    </location>
</feature>
<sequence length="73" mass="8057">MKQSRLMSLVEAMANVIVGYGVAVVTQILIFPIFGLHTTLAQNLSMGGIFTIVSIARSFALRRLFETIRLRSS</sequence>
<keyword evidence="1" id="KW-0472">Membrane</keyword>
<proteinExistence type="predicted"/>
<dbReference type="Proteomes" id="UP000813672">
    <property type="component" value="Unassembled WGS sequence"/>
</dbReference>
<comment type="caution">
    <text evidence="2">The sequence shown here is derived from an EMBL/GenBank/DDBJ whole genome shotgun (WGS) entry which is preliminary data.</text>
</comment>
<gene>
    <name evidence="2" type="ORF">KBY27_22635</name>
</gene>
<reference evidence="2" key="1">
    <citation type="journal article" date="2021" name="Environ. Microbiol.">
        <title>Cryptic niche differentiation of novel sediment ecotypes of Rugeria pomeroyi correlates with nitrate respiration.</title>
        <authorList>
            <person name="Lin X."/>
            <person name="McNichol J."/>
            <person name="Chu X."/>
            <person name="Qian Y."/>
            <person name="Luo H."/>
        </authorList>
    </citation>
    <scope>NUCLEOTIDE SEQUENCE</scope>
    <source>
        <strain evidence="2">SZCCDBB064</strain>
    </source>
</reference>
<evidence type="ECO:0000313" key="2">
    <source>
        <dbReference type="EMBL" id="MCE8540272.1"/>
    </source>
</evidence>
<evidence type="ECO:0000256" key="1">
    <source>
        <dbReference type="SAM" id="Phobius"/>
    </source>
</evidence>
<dbReference type="RefSeq" id="WP_234222176.1">
    <property type="nucleotide sequence ID" value="NZ_JAGQAF010000031.1"/>
</dbReference>
<dbReference type="EMBL" id="JAGQAF010000031">
    <property type="protein sequence ID" value="MCE8540272.1"/>
    <property type="molecule type" value="Genomic_DNA"/>
</dbReference>
<dbReference type="Pfam" id="PF23858">
    <property type="entry name" value="DUF7220"/>
    <property type="match status" value="1"/>
</dbReference>
<dbReference type="InterPro" id="IPR055644">
    <property type="entry name" value="DUF7220"/>
</dbReference>
<keyword evidence="1" id="KW-1133">Transmembrane helix</keyword>
<protein>
    <submittedName>
        <fullName evidence="2">Uncharacterized protein</fullName>
    </submittedName>
</protein>
<name>A0A9Q3ZTF5_9RHOB</name>
<feature type="transmembrane region" description="Helical" evidence="1">
    <location>
        <begin position="12"/>
        <end position="34"/>
    </location>
</feature>
<dbReference type="AlphaFoldDB" id="A0A9Q3ZTF5"/>
<accession>A0A9Q3ZTF5</accession>
<organism evidence="2 3">
    <name type="scientific">Ruegeria pomeroyi</name>
    <dbReference type="NCBI Taxonomy" id="89184"/>
    <lineage>
        <taxon>Bacteria</taxon>
        <taxon>Pseudomonadati</taxon>
        <taxon>Pseudomonadota</taxon>
        <taxon>Alphaproteobacteria</taxon>
        <taxon>Rhodobacterales</taxon>
        <taxon>Roseobacteraceae</taxon>
        <taxon>Ruegeria</taxon>
    </lineage>
</organism>
<keyword evidence="1" id="KW-0812">Transmembrane</keyword>
<evidence type="ECO:0000313" key="3">
    <source>
        <dbReference type="Proteomes" id="UP000813672"/>
    </source>
</evidence>